<evidence type="ECO:0008006" key="4">
    <source>
        <dbReference type="Google" id="ProtNLM"/>
    </source>
</evidence>
<feature type="region of interest" description="Disordered" evidence="1">
    <location>
        <begin position="57"/>
        <end position="85"/>
    </location>
</feature>
<reference evidence="2 3" key="1">
    <citation type="submission" date="2022-11" db="EMBL/GenBank/DDBJ databases">
        <title>Deinococcus ZS9-10, Low Temperature and Draught-tolerating, UV-resistant Bacteria from Continental Antarctica.</title>
        <authorList>
            <person name="Cheng L."/>
        </authorList>
    </citation>
    <scope>NUCLEOTIDE SEQUENCE [LARGE SCALE GENOMIC DNA]</scope>
    <source>
        <strain evidence="2 3">ZS9-10</strain>
    </source>
</reference>
<accession>A0ABU4DXK8</accession>
<sequence>MDGYGLFVRLNEGGTAPTDLDASGGHTDATRGYHYHVAEAASNSFIASFHGEIGCASDSDTTGTACDATATTTGGPGGGPPPGGK</sequence>
<keyword evidence="3" id="KW-1185">Reference proteome</keyword>
<comment type="caution">
    <text evidence="2">The sequence shown here is derived from an EMBL/GenBank/DDBJ whole genome shotgun (WGS) entry which is preliminary data.</text>
</comment>
<feature type="compositionally biased region" description="Low complexity" evidence="1">
    <location>
        <begin position="61"/>
        <end position="73"/>
    </location>
</feature>
<gene>
    <name evidence="2" type="ORF">ORD21_18715</name>
</gene>
<name>A0ABU4DXK8_9DEIO</name>
<protein>
    <recommendedName>
        <fullName evidence="4">YHYH domain-containing protein</fullName>
    </recommendedName>
</protein>
<evidence type="ECO:0000313" key="3">
    <source>
        <dbReference type="Proteomes" id="UP001276150"/>
    </source>
</evidence>
<dbReference type="RefSeq" id="WP_317641979.1">
    <property type="nucleotide sequence ID" value="NZ_JAPMIV010000085.1"/>
</dbReference>
<proteinExistence type="predicted"/>
<dbReference type="EMBL" id="JAPMIV010000085">
    <property type="protein sequence ID" value="MDV6376625.1"/>
    <property type="molecule type" value="Genomic_DNA"/>
</dbReference>
<evidence type="ECO:0000313" key="2">
    <source>
        <dbReference type="EMBL" id="MDV6376625.1"/>
    </source>
</evidence>
<dbReference type="Proteomes" id="UP001276150">
    <property type="component" value="Unassembled WGS sequence"/>
</dbReference>
<organism evidence="2 3">
    <name type="scientific">Deinococcus arenicola</name>
    <dbReference type="NCBI Taxonomy" id="2994950"/>
    <lineage>
        <taxon>Bacteria</taxon>
        <taxon>Thermotogati</taxon>
        <taxon>Deinococcota</taxon>
        <taxon>Deinococci</taxon>
        <taxon>Deinococcales</taxon>
        <taxon>Deinococcaceae</taxon>
        <taxon>Deinococcus</taxon>
    </lineage>
</organism>
<evidence type="ECO:0000256" key="1">
    <source>
        <dbReference type="SAM" id="MobiDB-lite"/>
    </source>
</evidence>